<keyword evidence="6" id="KW-0539">Nucleus</keyword>
<evidence type="ECO:0000313" key="10">
    <source>
        <dbReference type="Proteomes" id="UP000316726"/>
    </source>
</evidence>
<dbReference type="EMBL" id="CP031051">
    <property type="protein sequence ID" value="QDZ25753.1"/>
    <property type="molecule type" value="Genomic_DNA"/>
</dbReference>
<gene>
    <name evidence="9" type="ORF">A3770_18p82710</name>
</gene>
<dbReference type="CDD" id="cd22965">
    <property type="entry name" value="DD_DPY30_SDC1"/>
    <property type="match status" value="1"/>
</dbReference>
<dbReference type="Pfam" id="PF05186">
    <property type="entry name" value="Dpy-30"/>
    <property type="match status" value="1"/>
</dbReference>
<dbReference type="GO" id="GO:0006325">
    <property type="term" value="P:chromatin organization"/>
    <property type="evidence" value="ECO:0007669"/>
    <property type="project" value="UniProtKB-KW"/>
</dbReference>
<comment type="subcellular location">
    <subcellularLocation>
        <location evidence="1">Nucleus</location>
    </subcellularLocation>
</comment>
<evidence type="ECO:0000256" key="5">
    <source>
        <dbReference type="ARBA" id="ARBA00023163"/>
    </source>
</evidence>
<keyword evidence="4" id="KW-0805">Transcription regulation</keyword>
<keyword evidence="5" id="KW-0804">Transcription</keyword>
<dbReference type="GO" id="GO:0048188">
    <property type="term" value="C:Set1C/COMPASS complex"/>
    <property type="evidence" value="ECO:0007669"/>
    <property type="project" value="InterPro"/>
</dbReference>
<feature type="compositionally biased region" description="Low complexity" evidence="8">
    <location>
        <begin position="42"/>
        <end position="65"/>
    </location>
</feature>
<dbReference type="InterPro" id="IPR007858">
    <property type="entry name" value="Dpy-30_motif"/>
</dbReference>
<evidence type="ECO:0000256" key="3">
    <source>
        <dbReference type="ARBA" id="ARBA00022853"/>
    </source>
</evidence>
<dbReference type="STRING" id="1764295.A0A5B8MYV5"/>
<evidence type="ECO:0000256" key="4">
    <source>
        <dbReference type="ARBA" id="ARBA00023015"/>
    </source>
</evidence>
<sequence length="137" mass="14749">MEGETVTRGGTEGEDKVKDVAMTEEGNGSGPSQEVGGKVEQTMNQTTTPPMNTNTNTNNQAANTTEDPNYEGASAEAAALQISDQLQLQSLPIRQYLETTVVTLLVNGLTHLVKTRPDDPVEFLAAYLLKNNPKKKT</sequence>
<dbReference type="AlphaFoldDB" id="A0A5B8MYV5"/>
<evidence type="ECO:0000256" key="2">
    <source>
        <dbReference type="ARBA" id="ARBA00010849"/>
    </source>
</evidence>
<dbReference type="InterPro" id="IPR049629">
    <property type="entry name" value="DPY30_SDC1_DD"/>
</dbReference>
<evidence type="ECO:0000256" key="7">
    <source>
        <dbReference type="ARBA" id="ARBA00044172"/>
    </source>
</evidence>
<evidence type="ECO:0000256" key="6">
    <source>
        <dbReference type="ARBA" id="ARBA00023242"/>
    </source>
</evidence>
<evidence type="ECO:0000256" key="8">
    <source>
        <dbReference type="SAM" id="MobiDB-lite"/>
    </source>
</evidence>
<dbReference type="Proteomes" id="UP000316726">
    <property type="component" value="Chromosome 18"/>
</dbReference>
<organism evidence="9 10">
    <name type="scientific">Chloropicon primus</name>
    <dbReference type="NCBI Taxonomy" id="1764295"/>
    <lineage>
        <taxon>Eukaryota</taxon>
        <taxon>Viridiplantae</taxon>
        <taxon>Chlorophyta</taxon>
        <taxon>Chloropicophyceae</taxon>
        <taxon>Chloropicales</taxon>
        <taxon>Chloropicaceae</taxon>
        <taxon>Chloropicon</taxon>
    </lineage>
</organism>
<feature type="compositionally biased region" description="Basic and acidic residues" evidence="8">
    <location>
        <begin position="11"/>
        <end position="21"/>
    </location>
</feature>
<keyword evidence="3" id="KW-0156">Chromatin regulator</keyword>
<feature type="region of interest" description="Disordered" evidence="8">
    <location>
        <begin position="1"/>
        <end position="72"/>
    </location>
</feature>
<dbReference type="PANTHER" id="PTHR23356:SF16">
    <property type="entry name" value="DPY30 DOMAIN CONTAINING 2"/>
    <property type="match status" value="1"/>
</dbReference>
<protein>
    <recommendedName>
        <fullName evidence="7">Protein dpy-30 homolog</fullName>
    </recommendedName>
</protein>
<name>A0A5B8MYV5_9CHLO</name>
<dbReference type="Gene3D" id="1.20.890.10">
    <property type="entry name" value="cAMP-dependent protein kinase regulatory subunit, dimerization-anchoring domain"/>
    <property type="match status" value="1"/>
</dbReference>
<accession>A0A5B8MYV5</accession>
<dbReference type="PANTHER" id="PTHR23356">
    <property type="entry name" value="DPY30-RELATED"/>
    <property type="match status" value="1"/>
</dbReference>
<proteinExistence type="inferred from homology"/>
<keyword evidence="10" id="KW-1185">Reference proteome</keyword>
<evidence type="ECO:0000256" key="1">
    <source>
        <dbReference type="ARBA" id="ARBA00004123"/>
    </source>
</evidence>
<dbReference type="InterPro" id="IPR037856">
    <property type="entry name" value="Sdc1/DPY30"/>
</dbReference>
<reference evidence="9 10" key="1">
    <citation type="submission" date="2018-07" db="EMBL/GenBank/DDBJ databases">
        <title>The complete nuclear genome of the prasinophyte Chloropicon primus (CCMP1205).</title>
        <authorList>
            <person name="Pombert J.-F."/>
            <person name="Otis C."/>
            <person name="Turmel M."/>
            <person name="Lemieux C."/>
        </authorList>
    </citation>
    <scope>NUCLEOTIDE SEQUENCE [LARGE SCALE GENOMIC DNA]</scope>
    <source>
        <strain evidence="9 10">CCMP1205</strain>
    </source>
</reference>
<comment type="similarity">
    <text evidence="2">Belongs to the dpy-30 family.</text>
</comment>
<evidence type="ECO:0000313" key="9">
    <source>
        <dbReference type="EMBL" id="QDZ25753.1"/>
    </source>
</evidence>